<dbReference type="GO" id="GO:0016117">
    <property type="term" value="P:carotenoid biosynthetic process"/>
    <property type="evidence" value="ECO:0007669"/>
    <property type="project" value="UniProtKB-KW"/>
</dbReference>
<dbReference type="EnsemblPlants" id="Pp3c19_16780V3.2">
    <property type="protein sequence ID" value="Pp3c19_16780V3.2"/>
    <property type="gene ID" value="Pp3c19_16780"/>
</dbReference>
<reference evidence="9" key="3">
    <citation type="submission" date="2020-12" db="UniProtKB">
        <authorList>
            <consortium name="EnsemblPlants"/>
        </authorList>
    </citation>
    <scope>IDENTIFICATION</scope>
</reference>
<evidence type="ECO:0000256" key="3">
    <source>
        <dbReference type="ARBA" id="ARBA00023002"/>
    </source>
</evidence>
<dbReference type="InterPro" id="IPR045019">
    <property type="entry name" value="BETA-OHASE-like"/>
</dbReference>
<keyword evidence="2" id="KW-0125">Carotenoid biosynthesis</keyword>
<keyword evidence="6" id="KW-0472">Membrane</keyword>
<protein>
    <recommendedName>
        <fullName evidence="4">beta-carotene 3-hydroxylase</fullName>
        <ecNumber evidence="4">1.14.15.24</ecNumber>
    </recommendedName>
</protein>
<dbReference type="GO" id="GO:0010291">
    <property type="term" value="F:beta-carotene 3-hydroxylase activity"/>
    <property type="evidence" value="ECO:0007669"/>
    <property type="project" value="UniProtKB-EC"/>
</dbReference>
<reference evidence="8 10" key="1">
    <citation type="journal article" date="2008" name="Science">
        <title>The Physcomitrella genome reveals evolutionary insights into the conquest of land by plants.</title>
        <authorList>
            <person name="Rensing S."/>
            <person name="Lang D."/>
            <person name="Zimmer A."/>
            <person name="Terry A."/>
            <person name="Salamov A."/>
            <person name="Shapiro H."/>
            <person name="Nishiyama T."/>
            <person name="Perroud P.-F."/>
            <person name="Lindquist E."/>
            <person name="Kamisugi Y."/>
            <person name="Tanahashi T."/>
            <person name="Sakakibara K."/>
            <person name="Fujita T."/>
            <person name="Oishi K."/>
            <person name="Shin-I T."/>
            <person name="Kuroki Y."/>
            <person name="Toyoda A."/>
            <person name="Suzuki Y."/>
            <person name="Hashimoto A."/>
            <person name="Yamaguchi K."/>
            <person name="Sugano A."/>
            <person name="Kohara Y."/>
            <person name="Fujiyama A."/>
            <person name="Anterola A."/>
            <person name="Aoki S."/>
            <person name="Ashton N."/>
            <person name="Barbazuk W.B."/>
            <person name="Barker E."/>
            <person name="Bennetzen J."/>
            <person name="Bezanilla M."/>
            <person name="Blankenship R."/>
            <person name="Cho S.H."/>
            <person name="Dutcher S."/>
            <person name="Estelle M."/>
            <person name="Fawcett J.A."/>
            <person name="Gundlach H."/>
            <person name="Hanada K."/>
            <person name="Heyl A."/>
            <person name="Hicks K.A."/>
            <person name="Hugh J."/>
            <person name="Lohr M."/>
            <person name="Mayer K."/>
            <person name="Melkozernov A."/>
            <person name="Murata T."/>
            <person name="Nelson D."/>
            <person name="Pils B."/>
            <person name="Prigge M."/>
            <person name="Reiss B."/>
            <person name="Renner T."/>
            <person name="Rombauts S."/>
            <person name="Rushton P."/>
            <person name="Sanderfoot A."/>
            <person name="Schween G."/>
            <person name="Shiu S.-H."/>
            <person name="Stueber K."/>
            <person name="Theodoulou F.L."/>
            <person name="Tu H."/>
            <person name="Van de Peer Y."/>
            <person name="Verrier P.J."/>
            <person name="Waters E."/>
            <person name="Wood A."/>
            <person name="Yang L."/>
            <person name="Cove D."/>
            <person name="Cuming A."/>
            <person name="Hasebe M."/>
            <person name="Lucas S."/>
            <person name="Mishler D.B."/>
            <person name="Reski R."/>
            <person name="Grigoriev I."/>
            <person name="Quatrano R.S."/>
            <person name="Boore J.L."/>
        </authorList>
    </citation>
    <scope>NUCLEOTIDE SEQUENCE [LARGE SCALE GENOMIC DNA]</scope>
    <source>
        <strain evidence="9 10">cv. Gransden 2004</strain>
    </source>
</reference>
<feature type="transmembrane region" description="Helical" evidence="6">
    <location>
        <begin position="183"/>
        <end position="204"/>
    </location>
</feature>
<dbReference type="PANTHER" id="PTHR31899">
    <property type="entry name" value="BETA-CAROTENE 3-HYDROXYLASE 1, CHLOROPLASTIC"/>
    <property type="match status" value="1"/>
</dbReference>
<evidence type="ECO:0000313" key="8">
    <source>
        <dbReference type="EMBL" id="PNR34406.1"/>
    </source>
</evidence>
<dbReference type="Pfam" id="PF04116">
    <property type="entry name" value="FA_hydroxylase"/>
    <property type="match status" value="1"/>
</dbReference>
<sequence>MMADRVATLQGVVSRNYRPCFNVAHSCSLRNTSGTLLYNPLGCNPRTSKLLLVKVKVGPLELYRNVEKPRGPRCAAASDSSPDPTQSSTAAEEVHDNLVEEKRNAKNPVISAIRFAASLVSVVGKNDSGDAEQKEKKKRNRKGERTVYLLAAIFSSIGFTALTAGAVYYRFLWQMQGASQVPYLEILGTFSLAIGAAVGMEYWARWAHKALWHASLWNMHESHHKPREGPFELNDVFAIINAVPAIALMAYGFFHRGIVPGLFFGAGLGITIFGMAYMFVHDGLVHRRFPVGPIADVPYLQKVAAAHQLHHADLFGGVPYGLFLGPQELENVGGEEELQKVLIAKYKVRKA</sequence>
<feature type="transmembrane region" description="Helical" evidence="6">
    <location>
        <begin position="236"/>
        <end position="254"/>
    </location>
</feature>
<dbReference type="PANTHER" id="PTHR31899:SF9">
    <property type="entry name" value="BETA-CAROTENE 3-HYDROXYLASE 1, CHLOROPLASTIC"/>
    <property type="match status" value="1"/>
</dbReference>
<keyword evidence="10" id="KW-1185">Reference proteome</keyword>
<dbReference type="GO" id="GO:0005506">
    <property type="term" value="F:iron ion binding"/>
    <property type="evidence" value="ECO:0007669"/>
    <property type="project" value="InterPro"/>
</dbReference>
<evidence type="ECO:0000256" key="4">
    <source>
        <dbReference type="ARBA" id="ARBA00026097"/>
    </source>
</evidence>
<dbReference type="STRING" id="3218.A0A2K1IYQ2"/>
<keyword evidence="6" id="KW-1133">Transmembrane helix</keyword>
<keyword evidence="6" id="KW-0812">Transmembrane</keyword>
<evidence type="ECO:0000313" key="9">
    <source>
        <dbReference type="EnsemblPlants" id="Pp3c19_16780V3.1"/>
    </source>
</evidence>
<gene>
    <name evidence="9" type="primary">LOC112295981</name>
    <name evidence="8" type="ORF">PHYPA_024223</name>
</gene>
<dbReference type="Proteomes" id="UP000006727">
    <property type="component" value="Chromosome 19"/>
</dbReference>
<name>A0A2K1IYQ2_PHYPA</name>
<dbReference type="Gramene" id="Pp3c19_16780V3.2">
    <property type="protein sequence ID" value="Pp3c19_16780V3.2"/>
    <property type="gene ID" value="Pp3c19_16780"/>
</dbReference>
<accession>A0A2K1IYQ2</accession>
<dbReference type="EC" id="1.14.15.24" evidence="4"/>
<dbReference type="GeneID" id="112295981"/>
<dbReference type="RefSeq" id="XP_024403811.1">
    <property type="nucleotide sequence ID" value="XM_024548043.2"/>
</dbReference>
<evidence type="ECO:0000313" key="10">
    <source>
        <dbReference type="Proteomes" id="UP000006727"/>
    </source>
</evidence>
<evidence type="ECO:0000256" key="6">
    <source>
        <dbReference type="SAM" id="Phobius"/>
    </source>
</evidence>
<feature type="region of interest" description="Disordered" evidence="5">
    <location>
        <begin position="71"/>
        <end position="94"/>
    </location>
</feature>
<evidence type="ECO:0000256" key="2">
    <source>
        <dbReference type="ARBA" id="ARBA00022746"/>
    </source>
</evidence>
<keyword evidence="3" id="KW-0560">Oxidoreductase</keyword>
<feature type="domain" description="Fatty acid hydroxylase" evidence="7">
    <location>
        <begin position="196"/>
        <end position="322"/>
    </location>
</feature>
<feature type="transmembrane region" description="Helical" evidence="6">
    <location>
        <begin position="260"/>
        <end position="280"/>
    </location>
</feature>
<dbReference type="EnsemblPlants" id="Pp3c19_16780V3.1">
    <property type="protein sequence ID" value="Pp3c19_16780V3.1"/>
    <property type="gene ID" value="Pp3c19_16780"/>
</dbReference>
<organism evidence="8">
    <name type="scientific">Physcomitrium patens</name>
    <name type="common">Spreading-leaved earth moss</name>
    <name type="synonym">Physcomitrella patens</name>
    <dbReference type="NCBI Taxonomy" id="3218"/>
    <lineage>
        <taxon>Eukaryota</taxon>
        <taxon>Viridiplantae</taxon>
        <taxon>Streptophyta</taxon>
        <taxon>Embryophyta</taxon>
        <taxon>Bryophyta</taxon>
        <taxon>Bryophytina</taxon>
        <taxon>Bryopsida</taxon>
        <taxon>Funariidae</taxon>
        <taxon>Funariales</taxon>
        <taxon>Funariaceae</taxon>
        <taxon>Physcomitrium</taxon>
    </lineage>
</organism>
<dbReference type="Gramene" id="Pp3c19_16780V3.1">
    <property type="protein sequence ID" value="Pp3c19_16780V3.1"/>
    <property type="gene ID" value="Pp3c19_16780"/>
</dbReference>
<evidence type="ECO:0000259" key="7">
    <source>
        <dbReference type="Pfam" id="PF04116"/>
    </source>
</evidence>
<feature type="transmembrane region" description="Helical" evidence="6">
    <location>
        <begin position="147"/>
        <end position="171"/>
    </location>
</feature>
<dbReference type="InterPro" id="IPR006694">
    <property type="entry name" value="Fatty_acid_hydroxylase"/>
</dbReference>
<dbReference type="PaxDb" id="3218-PP1S20_24V6.1"/>
<dbReference type="EMBL" id="ABEU02000019">
    <property type="protein sequence ID" value="PNR34406.1"/>
    <property type="molecule type" value="Genomic_DNA"/>
</dbReference>
<evidence type="ECO:0000256" key="5">
    <source>
        <dbReference type="SAM" id="MobiDB-lite"/>
    </source>
</evidence>
<dbReference type="AlphaFoldDB" id="A0A2K1IYQ2"/>
<dbReference type="OrthoDB" id="9990796at2759"/>
<evidence type="ECO:0000256" key="1">
    <source>
        <dbReference type="ARBA" id="ARBA00009324"/>
    </source>
</evidence>
<reference evidence="8 10" key="2">
    <citation type="journal article" date="2018" name="Plant J.">
        <title>The Physcomitrella patens chromosome-scale assembly reveals moss genome structure and evolution.</title>
        <authorList>
            <person name="Lang D."/>
            <person name="Ullrich K.K."/>
            <person name="Murat F."/>
            <person name="Fuchs J."/>
            <person name="Jenkins J."/>
            <person name="Haas F.B."/>
            <person name="Piednoel M."/>
            <person name="Gundlach H."/>
            <person name="Van Bel M."/>
            <person name="Meyberg R."/>
            <person name="Vives C."/>
            <person name="Morata J."/>
            <person name="Symeonidi A."/>
            <person name="Hiss M."/>
            <person name="Muchero W."/>
            <person name="Kamisugi Y."/>
            <person name="Saleh O."/>
            <person name="Blanc G."/>
            <person name="Decker E.L."/>
            <person name="van Gessel N."/>
            <person name="Grimwood J."/>
            <person name="Hayes R.D."/>
            <person name="Graham S.W."/>
            <person name="Gunter L.E."/>
            <person name="McDaniel S.F."/>
            <person name="Hoernstein S.N.W."/>
            <person name="Larsson A."/>
            <person name="Li F.W."/>
            <person name="Perroud P.F."/>
            <person name="Phillips J."/>
            <person name="Ranjan P."/>
            <person name="Rokshar D.S."/>
            <person name="Rothfels C.J."/>
            <person name="Schneider L."/>
            <person name="Shu S."/>
            <person name="Stevenson D.W."/>
            <person name="Thummler F."/>
            <person name="Tillich M."/>
            <person name="Villarreal Aguilar J.C."/>
            <person name="Widiez T."/>
            <person name="Wong G.K."/>
            <person name="Wymore A."/>
            <person name="Zhang Y."/>
            <person name="Zimmer A.D."/>
            <person name="Quatrano R.S."/>
            <person name="Mayer K.F.X."/>
            <person name="Goodstein D."/>
            <person name="Casacuberta J.M."/>
            <person name="Vandepoele K."/>
            <person name="Reski R."/>
            <person name="Cuming A.C."/>
            <person name="Tuskan G.A."/>
            <person name="Maumus F."/>
            <person name="Salse J."/>
            <person name="Schmutz J."/>
            <person name="Rensing S.A."/>
        </authorList>
    </citation>
    <scope>NUCLEOTIDE SEQUENCE [LARGE SCALE GENOMIC DNA]</scope>
    <source>
        <strain evidence="9 10">cv. Gransden 2004</strain>
    </source>
</reference>
<comment type="similarity">
    <text evidence="1">Belongs to the sterol desaturase family.</text>
</comment>
<proteinExistence type="inferred from homology"/>
<feature type="compositionally biased region" description="Low complexity" evidence="5">
    <location>
        <begin position="75"/>
        <end position="91"/>
    </location>
</feature>